<dbReference type="EMBL" id="JAVDSW010000006">
    <property type="protein sequence ID" value="MDR6704873.1"/>
    <property type="molecule type" value="Genomic_DNA"/>
</dbReference>
<dbReference type="AlphaFoldDB" id="A0AAW8M120"/>
<protein>
    <submittedName>
        <fullName evidence="1">Uncharacterized protein</fullName>
    </submittedName>
</protein>
<reference evidence="1" key="1">
    <citation type="submission" date="2023-07" db="EMBL/GenBank/DDBJ databases">
        <title>Sorghum-associated microbial communities from plants grown in Nebraska, USA.</title>
        <authorList>
            <person name="Schachtman D."/>
        </authorList>
    </citation>
    <scope>NUCLEOTIDE SEQUENCE</scope>
    <source>
        <strain evidence="1">1457</strain>
    </source>
</reference>
<dbReference type="RefSeq" id="WP_162690841.1">
    <property type="nucleotide sequence ID" value="NZ_JAGIPK010000008.1"/>
</dbReference>
<comment type="caution">
    <text evidence="1">The sequence shown here is derived from an EMBL/GenBank/DDBJ whole genome shotgun (WGS) entry which is preliminary data.</text>
</comment>
<evidence type="ECO:0000313" key="1">
    <source>
        <dbReference type="EMBL" id="MDR6704873.1"/>
    </source>
</evidence>
<evidence type="ECO:0000313" key="2">
    <source>
        <dbReference type="Proteomes" id="UP001265315"/>
    </source>
</evidence>
<organism evidence="1 2">
    <name type="scientific">Agrobacterium tumefaciens</name>
    <dbReference type="NCBI Taxonomy" id="358"/>
    <lineage>
        <taxon>Bacteria</taxon>
        <taxon>Pseudomonadati</taxon>
        <taxon>Pseudomonadota</taxon>
        <taxon>Alphaproteobacteria</taxon>
        <taxon>Hyphomicrobiales</taxon>
        <taxon>Rhizobiaceae</taxon>
        <taxon>Rhizobium/Agrobacterium group</taxon>
        <taxon>Agrobacterium</taxon>
        <taxon>Agrobacterium tumefaciens complex</taxon>
    </lineage>
</organism>
<dbReference type="Proteomes" id="UP001265315">
    <property type="component" value="Unassembled WGS sequence"/>
</dbReference>
<gene>
    <name evidence="1" type="ORF">J2W61_004748</name>
</gene>
<accession>A0AAW8M120</accession>
<proteinExistence type="predicted"/>
<name>A0AAW8M120_AGRTU</name>
<sequence>MTYDANFRLFETVAVEAIRNGKERITLHSFDGDNLLLPLGADGASH</sequence>